<dbReference type="InterPro" id="IPR033132">
    <property type="entry name" value="GH_1_N_CS"/>
</dbReference>
<keyword evidence="6" id="KW-1185">Reference proteome</keyword>
<comment type="similarity">
    <text evidence="1 4">Belongs to the glycosyl hydrolase 1 family.</text>
</comment>
<gene>
    <name evidence="5" type="primary">Necator_chrIV.g13356</name>
    <name evidence="5" type="ORF">RB195_000065</name>
</gene>
<dbReference type="PRINTS" id="PR00131">
    <property type="entry name" value="GLHYDRLASE1"/>
</dbReference>
<comment type="caution">
    <text evidence="5">The sequence shown here is derived from an EMBL/GenBank/DDBJ whole genome shotgun (WGS) entry which is preliminary data.</text>
</comment>
<accession>A0ABR1D7T6</accession>
<keyword evidence="2" id="KW-0378">Hydrolase</keyword>
<evidence type="ECO:0000256" key="1">
    <source>
        <dbReference type="ARBA" id="ARBA00010838"/>
    </source>
</evidence>
<name>A0ABR1D7T6_NECAM</name>
<evidence type="ECO:0000256" key="2">
    <source>
        <dbReference type="ARBA" id="ARBA00022801"/>
    </source>
</evidence>
<proteinExistence type="inferred from homology"/>
<dbReference type="Gene3D" id="3.20.20.80">
    <property type="entry name" value="Glycosidases"/>
    <property type="match status" value="1"/>
</dbReference>
<dbReference type="SUPFAM" id="SSF51445">
    <property type="entry name" value="(Trans)glycosidases"/>
    <property type="match status" value="1"/>
</dbReference>
<evidence type="ECO:0000313" key="5">
    <source>
        <dbReference type="EMBL" id="KAK6746564.1"/>
    </source>
</evidence>
<keyword evidence="3" id="KW-0326">Glycosidase</keyword>
<evidence type="ECO:0000313" key="6">
    <source>
        <dbReference type="Proteomes" id="UP001303046"/>
    </source>
</evidence>
<evidence type="ECO:0000256" key="3">
    <source>
        <dbReference type="ARBA" id="ARBA00023295"/>
    </source>
</evidence>
<dbReference type="PANTHER" id="PTHR10353:SF36">
    <property type="entry name" value="LP05116P"/>
    <property type="match status" value="1"/>
</dbReference>
<protein>
    <recommendedName>
        <fullName evidence="7">Glycosyl hydrolase, family 1</fullName>
    </recommendedName>
</protein>
<evidence type="ECO:0000256" key="4">
    <source>
        <dbReference type="RuleBase" id="RU003690"/>
    </source>
</evidence>
<dbReference type="Pfam" id="PF00232">
    <property type="entry name" value="Glyco_hydro_1"/>
    <property type="match status" value="1"/>
</dbReference>
<evidence type="ECO:0008006" key="7">
    <source>
        <dbReference type="Google" id="ProtNLM"/>
    </source>
</evidence>
<reference evidence="5 6" key="1">
    <citation type="submission" date="2023-08" db="EMBL/GenBank/DDBJ databases">
        <title>A Necator americanus chromosomal reference genome.</title>
        <authorList>
            <person name="Ilik V."/>
            <person name="Petrzelkova K.J."/>
            <person name="Pardy F."/>
            <person name="Fuh T."/>
            <person name="Niatou-Singa F.S."/>
            <person name="Gouil Q."/>
            <person name="Baker L."/>
            <person name="Ritchie M.E."/>
            <person name="Jex A.R."/>
            <person name="Gazzola D."/>
            <person name="Li H."/>
            <person name="Toshio Fujiwara R."/>
            <person name="Zhan B."/>
            <person name="Aroian R.V."/>
            <person name="Pafco B."/>
            <person name="Schwarz E.M."/>
        </authorList>
    </citation>
    <scope>NUCLEOTIDE SEQUENCE [LARGE SCALE GENOMIC DNA]</scope>
    <source>
        <strain evidence="5 6">Aroian</strain>
        <tissue evidence="5">Whole animal</tissue>
    </source>
</reference>
<dbReference type="InterPro" id="IPR001360">
    <property type="entry name" value="Glyco_hydro_1"/>
</dbReference>
<sequence length="484" mass="56225">MSDEFLSFPSTFIWATATAAYQIEGANQSDGRGISTWDVIRKQPGRIADNSSPSQSCDGYYLYKEDVLLLKELNVTHYRFSICWTRILPNGYIGNINEKGIAFYRSLLEELKINGIEPIVTLFHADYPFELYEKGGWLNEEYIKWYLDYCHLCFSRFGDLVKYWISFNEIPMHAWCGVTMFEGQPRHSPETQEYSIPKRKVPYVAAHNMLLAHGKAYRMYEKEFRKTQNGKFGFVVGGRWCKTFSSSPEDIAAAQRALDWSFNWTVAPIFGEKGDYPEHMKKEIQILEKAENQEILPRFTEQEITMLKGSADFCGINYYLTNEVLAGDGPSQMEKDAHFDYLDGRWEKISGKNSWLRYVPEGLLELLEYIRDNYGNIPVLITENGCDDNNEEKVDVLCDQNRIRYIKGHIETVRKALQRGCNVIGYTVWSLMDNFEWDAGFGVRFGLYRVDFDSPSKTRTIKNSGIFFKNFLSQMRKDVESRKQ</sequence>
<dbReference type="PANTHER" id="PTHR10353">
    <property type="entry name" value="GLYCOSYL HYDROLASE"/>
    <property type="match status" value="1"/>
</dbReference>
<dbReference type="EMBL" id="JAVFWL010000004">
    <property type="protein sequence ID" value="KAK6746564.1"/>
    <property type="molecule type" value="Genomic_DNA"/>
</dbReference>
<organism evidence="5 6">
    <name type="scientific">Necator americanus</name>
    <name type="common">Human hookworm</name>
    <dbReference type="NCBI Taxonomy" id="51031"/>
    <lineage>
        <taxon>Eukaryota</taxon>
        <taxon>Metazoa</taxon>
        <taxon>Ecdysozoa</taxon>
        <taxon>Nematoda</taxon>
        <taxon>Chromadorea</taxon>
        <taxon>Rhabditida</taxon>
        <taxon>Rhabditina</taxon>
        <taxon>Rhabditomorpha</taxon>
        <taxon>Strongyloidea</taxon>
        <taxon>Ancylostomatidae</taxon>
        <taxon>Bunostominae</taxon>
        <taxon>Necator</taxon>
    </lineage>
</organism>
<dbReference type="Proteomes" id="UP001303046">
    <property type="component" value="Unassembled WGS sequence"/>
</dbReference>
<dbReference type="PROSITE" id="PS00653">
    <property type="entry name" value="GLYCOSYL_HYDROL_F1_2"/>
    <property type="match status" value="1"/>
</dbReference>
<dbReference type="InterPro" id="IPR017853">
    <property type="entry name" value="GH"/>
</dbReference>